<accession>A0AAW6RDQ8</accession>
<reference evidence="1 2" key="1">
    <citation type="submission" date="2023-04" db="EMBL/GenBank/DDBJ databases">
        <title>Ottowia paracancer sp. nov., isolated from human stomach.</title>
        <authorList>
            <person name="Song Y."/>
        </authorList>
    </citation>
    <scope>NUCLEOTIDE SEQUENCE [LARGE SCALE GENOMIC DNA]</scope>
    <source>
        <strain evidence="1 2">10c7w1</strain>
    </source>
</reference>
<proteinExistence type="predicted"/>
<protein>
    <submittedName>
        <fullName evidence="1">Uncharacterized protein</fullName>
    </submittedName>
</protein>
<organism evidence="1 2">
    <name type="scientific">Ottowia cancrivicina</name>
    <dbReference type="NCBI Taxonomy" id="3040346"/>
    <lineage>
        <taxon>Bacteria</taxon>
        <taxon>Pseudomonadati</taxon>
        <taxon>Pseudomonadota</taxon>
        <taxon>Betaproteobacteria</taxon>
        <taxon>Burkholderiales</taxon>
        <taxon>Comamonadaceae</taxon>
        <taxon>Ottowia</taxon>
    </lineage>
</organism>
<sequence length="65" mass="7597">MRAVKRKEKYGAANSSLRRHFCPCFGSFQRRKVARQGCLWNGRSALLFDALRLAQWRAVWRLSAI</sequence>
<comment type="caution">
    <text evidence="1">The sequence shown here is derived from an EMBL/GenBank/DDBJ whole genome shotgun (WGS) entry which is preliminary data.</text>
</comment>
<dbReference type="AlphaFoldDB" id="A0AAW6RDQ8"/>
<keyword evidence="2" id="KW-1185">Reference proteome</keyword>
<evidence type="ECO:0000313" key="1">
    <source>
        <dbReference type="EMBL" id="MDG9698533.1"/>
    </source>
</evidence>
<dbReference type="RefSeq" id="WP_279523607.1">
    <property type="nucleotide sequence ID" value="NZ_JARVII010000002.1"/>
</dbReference>
<evidence type="ECO:0000313" key="2">
    <source>
        <dbReference type="Proteomes" id="UP001237156"/>
    </source>
</evidence>
<name>A0AAW6RDQ8_9BURK</name>
<gene>
    <name evidence="1" type="ORF">QB898_02155</name>
</gene>
<dbReference type="Proteomes" id="UP001237156">
    <property type="component" value="Unassembled WGS sequence"/>
</dbReference>
<dbReference type="EMBL" id="JARVII010000002">
    <property type="protein sequence ID" value="MDG9698533.1"/>
    <property type="molecule type" value="Genomic_DNA"/>
</dbReference>